<comment type="caution">
    <text evidence="1">The sequence shown here is derived from an EMBL/GenBank/DDBJ whole genome shotgun (WGS) entry which is preliminary data.</text>
</comment>
<reference evidence="1 2" key="1">
    <citation type="journal article" date="2022" name="Plant J.">
        <title>Strategies of tolerance reflected in two North American maple genomes.</title>
        <authorList>
            <person name="McEvoy S.L."/>
            <person name="Sezen U.U."/>
            <person name="Trouern-Trend A."/>
            <person name="McMahon S.M."/>
            <person name="Schaberg P.G."/>
            <person name="Yang J."/>
            <person name="Wegrzyn J.L."/>
            <person name="Swenson N.G."/>
        </authorList>
    </citation>
    <scope>NUCLEOTIDE SEQUENCE [LARGE SCALE GENOMIC DNA]</scope>
    <source>
        <strain evidence="1">91603</strain>
    </source>
</reference>
<organism evidence="1 2">
    <name type="scientific">Acer negundo</name>
    <name type="common">Box elder</name>
    <dbReference type="NCBI Taxonomy" id="4023"/>
    <lineage>
        <taxon>Eukaryota</taxon>
        <taxon>Viridiplantae</taxon>
        <taxon>Streptophyta</taxon>
        <taxon>Embryophyta</taxon>
        <taxon>Tracheophyta</taxon>
        <taxon>Spermatophyta</taxon>
        <taxon>Magnoliopsida</taxon>
        <taxon>eudicotyledons</taxon>
        <taxon>Gunneridae</taxon>
        <taxon>Pentapetalae</taxon>
        <taxon>rosids</taxon>
        <taxon>malvids</taxon>
        <taxon>Sapindales</taxon>
        <taxon>Sapindaceae</taxon>
        <taxon>Hippocastanoideae</taxon>
        <taxon>Acereae</taxon>
        <taxon>Acer</taxon>
    </lineage>
</organism>
<evidence type="ECO:0000313" key="2">
    <source>
        <dbReference type="Proteomes" id="UP001064489"/>
    </source>
</evidence>
<proteinExistence type="predicted"/>
<dbReference type="EMBL" id="JAJSOW010000002">
    <property type="protein sequence ID" value="KAI9198261.1"/>
    <property type="molecule type" value="Genomic_DNA"/>
</dbReference>
<keyword evidence="2" id="KW-1185">Reference proteome</keyword>
<name>A0AAD5P483_ACENE</name>
<accession>A0AAD5P483</accession>
<dbReference type="Proteomes" id="UP001064489">
    <property type="component" value="Chromosome 13"/>
</dbReference>
<protein>
    <submittedName>
        <fullName evidence="1">Uncharacterized protein</fullName>
    </submittedName>
</protein>
<sequence length="167" mass="18781">MLEKPTLEHAVSMPLEGPSTVNNIEEPNIPYQVIVNNTGVRSARIRKLGNSDTKLGVHCGKRKSAPVEEDESHARNKSFSSTNGIIESQAWLFRKVGGQLFYILCLLWSANVNEVLMSYSLAHIDVRLVSSLNKWWRFTEFYGSPDSSQRLDSWSLLCRLAGMSNLP</sequence>
<dbReference type="AlphaFoldDB" id="A0AAD5P483"/>
<evidence type="ECO:0000313" key="1">
    <source>
        <dbReference type="EMBL" id="KAI9198261.1"/>
    </source>
</evidence>
<gene>
    <name evidence="1" type="ORF">LWI28_012682</name>
</gene>